<dbReference type="GO" id="GO:0003677">
    <property type="term" value="F:DNA binding"/>
    <property type="evidence" value="ECO:0007669"/>
    <property type="project" value="UniProtKB-KW"/>
</dbReference>
<feature type="domain" description="HTH cro/C1-type" evidence="2">
    <location>
        <begin position="40"/>
        <end position="81"/>
    </location>
</feature>
<dbReference type="PANTHER" id="PTHR36924">
    <property type="entry name" value="ANTITOXIN HIGA-1"/>
    <property type="match status" value="1"/>
</dbReference>
<dbReference type="InterPro" id="IPR001387">
    <property type="entry name" value="Cro/C1-type_HTH"/>
</dbReference>
<dbReference type="Gene3D" id="1.10.260.40">
    <property type="entry name" value="lambda repressor-like DNA-binding domains"/>
    <property type="match status" value="1"/>
</dbReference>
<dbReference type="CDD" id="cd00093">
    <property type="entry name" value="HTH_XRE"/>
    <property type="match status" value="1"/>
</dbReference>
<dbReference type="RefSeq" id="WP_133994322.1">
    <property type="nucleotide sequence ID" value="NZ_SODV01000001.1"/>
</dbReference>
<dbReference type="NCBIfam" id="TIGR02607">
    <property type="entry name" value="antidote_HigA"/>
    <property type="match status" value="1"/>
</dbReference>
<accession>A0A4R8DU59</accession>
<keyword evidence="4" id="KW-1185">Reference proteome</keyword>
<dbReference type="SUPFAM" id="SSF47413">
    <property type="entry name" value="lambda repressor-like DNA-binding domains"/>
    <property type="match status" value="1"/>
</dbReference>
<dbReference type="PROSITE" id="PS50943">
    <property type="entry name" value="HTH_CROC1"/>
    <property type="match status" value="1"/>
</dbReference>
<name>A0A4R8DU59_9BACT</name>
<keyword evidence="1" id="KW-0238">DNA-binding</keyword>
<dbReference type="SMART" id="SM00530">
    <property type="entry name" value="HTH_XRE"/>
    <property type="match status" value="1"/>
</dbReference>
<sequence length="111" mass="12555">MENQHVIVGTNKQIIHSPVAVHPGEILKDEIEARKLVKMEVAKSLGIQPGHLSELFKGKRNISPLLALKLQHLLDISAETWLRLQNSYDLTILRSLMAKDKTRTRKKKSVA</sequence>
<evidence type="ECO:0000256" key="1">
    <source>
        <dbReference type="ARBA" id="ARBA00023125"/>
    </source>
</evidence>
<gene>
    <name evidence="3" type="ORF">EDB95_2721</name>
</gene>
<dbReference type="Pfam" id="PF01381">
    <property type="entry name" value="HTH_3"/>
    <property type="match status" value="1"/>
</dbReference>
<evidence type="ECO:0000313" key="4">
    <source>
        <dbReference type="Proteomes" id="UP000294498"/>
    </source>
</evidence>
<reference evidence="3 4" key="1">
    <citation type="submission" date="2019-03" db="EMBL/GenBank/DDBJ databases">
        <title>Genomic Encyclopedia of Type Strains, Phase IV (KMG-IV): sequencing the most valuable type-strain genomes for metagenomic binning, comparative biology and taxonomic classification.</title>
        <authorList>
            <person name="Goeker M."/>
        </authorList>
    </citation>
    <scope>NUCLEOTIDE SEQUENCE [LARGE SCALE GENOMIC DNA]</scope>
    <source>
        <strain evidence="3 4">DSM 100059</strain>
    </source>
</reference>
<organism evidence="3 4">
    <name type="scientific">Dinghuibacter silviterrae</name>
    <dbReference type="NCBI Taxonomy" id="1539049"/>
    <lineage>
        <taxon>Bacteria</taxon>
        <taxon>Pseudomonadati</taxon>
        <taxon>Bacteroidota</taxon>
        <taxon>Chitinophagia</taxon>
        <taxon>Chitinophagales</taxon>
        <taxon>Chitinophagaceae</taxon>
        <taxon>Dinghuibacter</taxon>
    </lineage>
</organism>
<protein>
    <submittedName>
        <fullName evidence="3">Addiction module HigA family antidote</fullName>
    </submittedName>
</protein>
<evidence type="ECO:0000313" key="3">
    <source>
        <dbReference type="EMBL" id="TDX01679.1"/>
    </source>
</evidence>
<dbReference type="InterPro" id="IPR013430">
    <property type="entry name" value="Toxin_antidote_HigA"/>
</dbReference>
<dbReference type="OrthoDB" id="9796786at2"/>
<dbReference type="PANTHER" id="PTHR36924:SF1">
    <property type="entry name" value="ANTITOXIN HIGA-1"/>
    <property type="match status" value="1"/>
</dbReference>
<evidence type="ECO:0000259" key="2">
    <source>
        <dbReference type="PROSITE" id="PS50943"/>
    </source>
</evidence>
<dbReference type="EMBL" id="SODV01000001">
    <property type="protein sequence ID" value="TDX01679.1"/>
    <property type="molecule type" value="Genomic_DNA"/>
</dbReference>
<dbReference type="Proteomes" id="UP000294498">
    <property type="component" value="Unassembled WGS sequence"/>
</dbReference>
<comment type="caution">
    <text evidence="3">The sequence shown here is derived from an EMBL/GenBank/DDBJ whole genome shotgun (WGS) entry which is preliminary data.</text>
</comment>
<dbReference type="InterPro" id="IPR010982">
    <property type="entry name" value="Lambda_DNA-bd_dom_sf"/>
</dbReference>
<dbReference type="AlphaFoldDB" id="A0A4R8DU59"/>
<proteinExistence type="predicted"/>